<feature type="non-terminal residue" evidence="1">
    <location>
        <position position="87"/>
    </location>
</feature>
<dbReference type="SUPFAM" id="SSF49899">
    <property type="entry name" value="Concanavalin A-like lectins/glucanases"/>
    <property type="match status" value="1"/>
</dbReference>
<comment type="caution">
    <text evidence="1">The sequence shown here is derived from an EMBL/GenBank/DDBJ whole genome shotgun (WGS) entry which is preliminary data.</text>
</comment>
<name>X1EA11_9ZZZZ</name>
<protein>
    <submittedName>
        <fullName evidence="1">Uncharacterized protein</fullName>
    </submittedName>
</protein>
<organism evidence="1">
    <name type="scientific">marine sediment metagenome</name>
    <dbReference type="NCBI Taxonomy" id="412755"/>
    <lineage>
        <taxon>unclassified sequences</taxon>
        <taxon>metagenomes</taxon>
        <taxon>ecological metagenomes</taxon>
    </lineage>
</organism>
<proteinExistence type="predicted"/>
<dbReference type="EMBL" id="BART01036736">
    <property type="protein sequence ID" value="GAH13964.1"/>
    <property type="molecule type" value="Genomic_DNA"/>
</dbReference>
<dbReference type="AlphaFoldDB" id="X1EA11"/>
<reference evidence="1" key="1">
    <citation type="journal article" date="2014" name="Front. Microbiol.">
        <title>High frequency of phylogenetically diverse reductive dehalogenase-homologous genes in deep subseafloor sedimentary metagenomes.</title>
        <authorList>
            <person name="Kawai M."/>
            <person name="Futagami T."/>
            <person name="Toyoda A."/>
            <person name="Takaki Y."/>
            <person name="Nishi S."/>
            <person name="Hori S."/>
            <person name="Arai W."/>
            <person name="Tsubouchi T."/>
            <person name="Morono Y."/>
            <person name="Uchiyama I."/>
            <person name="Ito T."/>
            <person name="Fujiyama A."/>
            <person name="Inagaki F."/>
            <person name="Takami H."/>
        </authorList>
    </citation>
    <scope>NUCLEOTIDE SEQUENCE</scope>
    <source>
        <strain evidence="1">Expedition CK06-06</strain>
    </source>
</reference>
<dbReference type="InterPro" id="IPR013320">
    <property type="entry name" value="ConA-like_dom_sf"/>
</dbReference>
<evidence type="ECO:0000313" key="1">
    <source>
        <dbReference type="EMBL" id="GAH13964.1"/>
    </source>
</evidence>
<gene>
    <name evidence="1" type="ORF">S01H4_61807</name>
</gene>
<accession>X1EA11</accession>
<sequence>MVIKTGKLRRFPEMVWDSDYIHVWHLDDNLVDSAGSDDGTNYGTEIVSGKIGKARDFEQGESDYINLGDMSQPADGSLTTITLEVWV</sequence>